<reference evidence="6 7" key="1">
    <citation type="submission" date="2020-09" db="EMBL/GenBank/DDBJ databases">
        <title>Pseudoxanthomonas sp. CAU 1598 isolated from sand of Yaerae Beach.</title>
        <authorList>
            <person name="Kim W."/>
        </authorList>
    </citation>
    <scope>NUCLEOTIDE SEQUENCE [LARGE SCALE GENOMIC DNA]</scope>
    <source>
        <strain evidence="6 7">CAU 1598</strain>
    </source>
</reference>
<dbReference type="Proteomes" id="UP000613768">
    <property type="component" value="Unassembled WGS sequence"/>
</dbReference>
<keyword evidence="3 4" id="KW-0472">Membrane</keyword>
<gene>
    <name evidence="6" type="ORF">IFO71_13750</name>
</gene>
<dbReference type="InterPro" id="IPR036259">
    <property type="entry name" value="MFS_trans_sf"/>
</dbReference>
<dbReference type="PANTHER" id="PTHR23521">
    <property type="entry name" value="TRANSPORTER MFS SUPERFAMILY"/>
    <property type="match status" value="1"/>
</dbReference>
<evidence type="ECO:0000313" key="7">
    <source>
        <dbReference type="Proteomes" id="UP000613768"/>
    </source>
</evidence>
<dbReference type="RefSeq" id="WP_192030234.1">
    <property type="nucleotide sequence ID" value="NZ_JACYTR010000031.1"/>
</dbReference>
<dbReference type="CDD" id="cd17477">
    <property type="entry name" value="MFS_YcaD_like"/>
    <property type="match status" value="1"/>
</dbReference>
<dbReference type="PROSITE" id="PS50850">
    <property type="entry name" value="MFS"/>
    <property type="match status" value="1"/>
</dbReference>
<evidence type="ECO:0000259" key="5">
    <source>
        <dbReference type="PROSITE" id="PS50850"/>
    </source>
</evidence>
<feature type="transmembrane region" description="Helical" evidence="4">
    <location>
        <begin position="289"/>
        <end position="307"/>
    </location>
</feature>
<evidence type="ECO:0000256" key="4">
    <source>
        <dbReference type="SAM" id="Phobius"/>
    </source>
</evidence>
<feature type="transmembrane region" description="Helical" evidence="4">
    <location>
        <begin position="353"/>
        <end position="371"/>
    </location>
</feature>
<protein>
    <submittedName>
        <fullName evidence="6">MFS transporter</fullName>
    </submittedName>
</protein>
<comment type="caution">
    <text evidence="6">The sequence shown here is derived from an EMBL/GenBank/DDBJ whole genome shotgun (WGS) entry which is preliminary data.</text>
</comment>
<feature type="transmembrane region" description="Helical" evidence="4">
    <location>
        <begin position="235"/>
        <end position="253"/>
    </location>
</feature>
<proteinExistence type="predicted"/>
<feature type="transmembrane region" description="Helical" evidence="4">
    <location>
        <begin position="265"/>
        <end position="283"/>
    </location>
</feature>
<dbReference type="Pfam" id="PF07690">
    <property type="entry name" value="MFS_1"/>
    <property type="match status" value="1"/>
</dbReference>
<dbReference type="AlphaFoldDB" id="A0AAW3ZL83"/>
<dbReference type="GO" id="GO:0005886">
    <property type="term" value="C:plasma membrane"/>
    <property type="evidence" value="ECO:0007669"/>
    <property type="project" value="TreeGrafter"/>
</dbReference>
<name>A0AAW3ZL83_9GAMM</name>
<feature type="transmembrane region" description="Helical" evidence="4">
    <location>
        <begin position="131"/>
        <end position="152"/>
    </location>
</feature>
<evidence type="ECO:0000313" key="6">
    <source>
        <dbReference type="EMBL" id="MBD8526801.1"/>
    </source>
</evidence>
<dbReference type="InterPro" id="IPR011701">
    <property type="entry name" value="MFS"/>
</dbReference>
<feature type="transmembrane region" description="Helical" evidence="4">
    <location>
        <begin position="74"/>
        <end position="92"/>
    </location>
</feature>
<keyword evidence="2 4" id="KW-1133">Transmembrane helix</keyword>
<feature type="transmembrane region" description="Helical" evidence="4">
    <location>
        <begin position="12"/>
        <end position="31"/>
    </location>
</feature>
<dbReference type="EMBL" id="JACYTR010000031">
    <property type="protein sequence ID" value="MBD8526801.1"/>
    <property type="molecule type" value="Genomic_DNA"/>
</dbReference>
<accession>A0AAW3ZL83</accession>
<dbReference type="InterPro" id="IPR047200">
    <property type="entry name" value="MFS_YcaD-like"/>
</dbReference>
<keyword evidence="7" id="KW-1185">Reference proteome</keyword>
<evidence type="ECO:0000256" key="3">
    <source>
        <dbReference type="ARBA" id="ARBA00023136"/>
    </source>
</evidence>
<feature type="transmembrane region" description="Helical" evidence="4">
    <location>
        <begin position="43"/>
        <end position="62"/>
    </location>
</feature>
<feature type="transmembrane region" description="Helical" evidence="4">
    <location>
        <begin position="158"/>
        <end position="181"/>
    </location>
</feature>
<dbReference type="Gene3D" id="1.20.1250.20">
    <property type="entry name" value="MFS general substrate transporter like domains"/>
    <property type="match status" value="2"/>
</dbReference>
<dbReference type="InterPro" id="IPR020846">
    <property type="entry name" value="MFS_dom"/>
</dbReference>
<dbReference type="SUPFAM" id="SSF103473">
    <property type="entry name" value="MFS general substrate transporter"/>
    <property type="match status" value="1"/>
</dbReference>
<feature type="transmembrane region" description="Helical" evidence="4">
    <location>
        <begin position="202"/>
        <end position="223"/>
    </location>
</feature>
<dbReference type="PANTHER" id="PTHR23521:SF3">
    <property type="entry name" value="MFS TRANSPORTER"/>
    <property type="match status" value="1"/>
</dbReference>
<feature type="domain" description="Major facilitator superfamily (MFS) profile" evidence="5">
    <location>
        <begin position="199"/>
        <end position="410"/>
    </location>
</feature>
<organism evidence="6 7">
    <name type="scientific">Pseudomarimonas arenosa</name>
    <dbReference type="NCBI Taxonomy" id="2774145"/>
    <lineage>
        <taxon>Bacteria</taxon>
        <taxon>Pseudomonadati</taxon>
        <taxon>Pseudomonadota</taxon>
        <taxon>Gammaproteobacteria</taxon>
        <taxon>Lysobacterales</taxon>
        <taxon>Lysobacteraceae</taxon>
        <taxon>Pseudomarimonas</taxon>
    </lineage>
</organism>
<evidence type="ECO:0000256" key="1">
    <source>
        <dbReference type="ARBA" id="ARBA00022692"/>
    </source>
</evidence>
<feature type="transmembrane region" description="Helical" evidence="4">
    <location>
        <begin position="328"/>
        <end position="347"/>
    </location>
</feature>
<keyword evidence="1 4" id="KW-0812">Transmembrane</keyword>
<sequence length="410" mass="43135">MLRLVGSASALLLGVGLLVCGAGLLGTLLALRGDLAGFDAGTLGWIMSGYFFGFVLGTYLSMPLIRRLGHIRSFAFCAAAAAAAVLLHPILIDPWAWGLLRIITGVAFVCLYAVIESWLGAQASMQERGRLFAAYMVVNLVAIGIGQLLLPLAPIDSFVPFSLVALLTCLALMPVTWTRVAQPEITGAAPLPLAQLWRDAPSAAAGAFVSGIVMGAFWGLMPLFASGIGLDSGGVAYWMITAIAAGALLQWPLGRWSDRADRRRVLAAVALLGALSAGLLGLLQDVGELRFGLLFVYGGFVFSLYPISVAHLMDRLEAETLLAGSGRVLLLYGAGATLGPILAGASMKALGPASLMYFSAAALLLLSAFIARRLQLRDSRVVHPGHFMPMVRTSPTAMEMLPEAQPEAAE</sequence>
<feature type="transmembrane region" description="Helical" evidence="4">
    <location>
        <begin position="98"/>
        <end position="119"/>
    </location>
</feature>
<evidence type="ECO:0000256" key="2">
    <source>
        <dbReference type="ARBA" id="ARBA00022989"/>
    </source>
</evidence>
<dbReference type="GO" id="GO:0022857">
    <property type="term" value="F:transmembrane transporter activity"/>
    <property type="evidence" value="ECO:0007669"/>
    <property type="project" value="InterPro"/>
</dbReference>